<feature type="transmembrane region" description="Helical" evidence="8">
    <location>
        <begin position="45"/>
        <end position="63"/>
    </location>
</feature>
<feature type="transmembrane region" description="Helical" evidence="8">
    <location>
        <begin position="104"/>
        <end position="122"/>
    </location>
</feature>
<keyword evidence="4 8" id="KW-0812">Transmembrane</keyword>
<dbReference type="Gene3D" id="1.20.1250.20">
    <property type="entry name" value="MFS general substrate transporter like domains"/>
    <property type="match status" value="1"/>
</dbReference>
<evidence type="ECO:0000256" key="1">
    <source>
        <dbReference type="ARBA" id="ARBA00004141"/>
    </source>
</evidence>
<dbReference type="Proteomes" id="UP000014254">
    <property type="component" value="Unassembled WGS sequence"/>
</dbReference>
<dbReference type="FunFam" id="1.20.1250.20:FF:000134">
    <property type="entry name" value="MFS sugar transporter protein"/>
    <property type="match status" value="1"/>
</dbReference>
<gene>
    <name evidence="10" type="ORF">HMPREF1544_01825</name>
</gene>
<dbReference type="Pfam" id="PF00083">
    <property type="entry name" value="Sugar_tr"/>
    <property type="match status" value="1"/>
</dbReference>
<dbReference type="OrthoDB" id="4142200at2759"/>
<evidence type="ECO:0000313" key="10">
    <source>
        <dbReference type="EMBL" id="EPB91308.1"/>
    </source>
</evidence>
<dbReference type="STRING" id="1220926.S2K7C3"/>
<protein>
    <recommendedName>
        <fullName evidence="9">Major facilitator superfamily (MFS) profile domain-containing protein</fullName>
    </recommendedName>
</protein>
<dbReference type="VEuPathDB" id="FungiDB:HMPREF1544_01825"/>
<feature type="transmembrane region" description="Helical" evidence="8">
    <location>
        <begin position="15"/>
        <end position="33"/>
    </location>
</feature>
<dbReference type="PRINTS" id="PR00171">
    <property type="entry name" value="SUGRTRNSPORT"/>
</dbReference>
<feature type="transmembrane region" description="Helical" evidence="8">
    <location>
        <begin position="356"/>
        <end position="379"/>
    </location>
</feature>
<dbReference type="InterPro" id="IPR005829">
    <property type="entry name" value="Sugar_transporter_CS"/>
</dbReference>
<dbReference type="PROSITE" id="PS00217">
    <property type="entry name" value="SUGAR_TRANSPORT_2"/>
    <property type="match status" value="1"/>
</dbReference>
<dbReference type="PROSITE" id="PS50850">
    <property type="entry name" value="MFS"/>
    <property type="match status" value="1"/>
</dbReference>
<feature type="transmembrane region" description="Helical" evidence="8">
    <location>
        <begin position="75"/>
        <end position="92"/>
    </location>
</feature>
<reference evidence="11" key="1">
    <citation type="submission" date="2013-05" db="EMBL/GenBank/DDBJ databases">
        <title>The Genome sequence of Mucor circinelloides f. circinelloides 1006PhL.</title>
        <authorList>
            <consortium name="The Broad Institute Genomics Platform"/>
            <person name="Cuomo C."/>
            <person name="Earl A."/>
            <person name="Findley K."/>
            <person name="Lee S.C."/>
            <person name="Walker B."/>
            <person name="Young S."/>
            <person name="Zeng Q."/>
            <person name="Gargeya S."/>
            <person name="Fitzgerald M."/>
            <person name="Haas B."/>
            <person name="Abouelleil A."/>
            <person name="Allen A.W."/>
            <person name="Alvarado L."/>
            <person name="Arachchi H.M."/>
            <person name="Berlin A.M."/>
            <person name="Chapman S.B."/>
            <person name="Gainer-Dewar J."/>
            <person name="Goldberg J."/>
            <person name="Griggs A."/>
            <person name="Gujja S."/>
            <person name="Hansen M."/>
            <person name="Howarth C."/>
            <person name="Imamovic A."/>
            <person name="Ireland A."/>
            <person name="Larimer J."/>
            <person name="McCowan C."/>
            <person name="Murphy C."/>
            <person name="Pearson M."/>
            <person name="Poon T.W."/>
            <person name="Priest M."/>
            <person name="Roberts A."/>
            <person name="Saif S."/>
            <person name="Shea T."/>
            <person name="Sisk P."/>
            <person name="Sykes S."/>
            <person name="Wortman J."/>
            <person name="Nusbaum C."/>
            <person name="Birren B."/>
        </authorList>
    </citation>
    <scope>NUCLEOTIDE SEQUENCE [LARGE SCALE GENOMIC DNA]</scope>
    <source>
        <strain evidence="11">1006PhL</strain>
    </source>
</reference>
<dbReference type="PROSITE" id="PS00216">
    <property type="entry name" value="SUGAR_TRANSPORT_1"/>
    <property type="match status" value="1"/>
</dbReference>
<evidence type="ECO:0000256" key="8">
    <source>
        <dbReference type="SAM" id="Phobius"/>
    </source>
</evidence>
<feature type="transmembrane region" description="Helical" evidence="8">
    <location>
        <begin position="421"/>
        <end position="440"/>
    </location>
</feature>
<keyword evidence="11" id="KW-1185">Reference proteome</keyword>
<proteinExistence type="inferred from homology"/>
<evidence type="ECO:0000256" key="7">
    <source>
        <dbReference type="RuleBase" id="RU003346"/>
    </source>
</evidence>
<evidence type="ECO:0000256" key="2">
    <source>
        <dbReference type="ARBA" id="ARBA00010992"/>
    </source>
</evidence>
<organism evidence="10 11">
    <name type="scientific">Mucor circinelloides f. circinelloides (strain 1006PhL)</name>
    <name type="common">Mucormycosis agent</name>
    <name type="synonym">Calyptromyces circinelloides</name>
    <dbReference type="NCBI Taxonomy" id="1220926"/>
    <lineage>
        <taxon>Eukaryota</taxon>
        <taxon>Fungi</taxon>
        <taxon>Fungi incertae sedis</taxon>
        <taxon>Mucoromycota</taxon>
        <taxon>Mucoromycotina</taxon>
        <taxon>Mucoromycetes</taxon>
        <taxon>Mucorales</taxon>
        <taxon>Mucorineae</taxon>
        <taxon>Mucoraceae</taxon>
        <taxon>Mucor</taxon>
    </lineage>
</organism>
<keyword evidence="5 8" id="KW-1133">Transmembrane helix</keyword>
<dbReference type="EMBL" id="KE123910">
    <property type="protein sequence ID" value="EPB91308.1"/>
    <property type="molecule type" value="Genomic_DNA"/>
</dbReference>
<dbReference type="OMA" id="LHIGWRL"/>
<evidence type="ECO:0000256" key="3">
    <source>
        <dbReference type="ARBA" id="ARBA00022448"/>
    </source>
</evidence>
<keyword evidence="6 8" id="KW-0472">Membrane</keyword>
<accession>S2K7C3</accession>
<name>S2K7C3_MUCC1</name>
<feature type="domain" description="Major facilitator superfamily (MFS) profile" evidence="9">
    <location>
        <begin position="1"/>
        <end position="446"/>
    </location>
</feature>
<keyword evidence="3 7" id="KW-0813">Transport</keyword>
<evidence type="ECO:0000256" key="5">
    <source>
        <dbReference type="ARBA" id="ARBA00022989"/>
    </source>
</evidence>
<dbReference type="InParanoid" id="S2K7C3"/>
<dbReference type="eggNOG" id="KOG0254">
    <property type="taxonomic scope" value="Eukaryota"/>
</dbReference>
<feature type="transmembrane region" description="Helical" evidence="8">
    <location>
        <begin position="267"/>
        <end position="288"/>
    </location>
</feature>
<dbReference type="PANTHER" id="PTHR48022:SF2">
    <property type="entry name" value="PLASTIDIC GLUCOSE TRANSPORTER 4"/>
    <property type="match status" value="1"/>
</dbReference>
<evidence type="ECO:0000256" key="4">
    <source>
        <dbReference type="ARBA" id="ARBA00022692"/>
    </source>
</evidence>
<feature type="transmembrane region" description="Helical" evidence="8">
    <location>
        <begin position="134"/>
        <end position="157"/>
    </location>
</feature>
<dbReference type="InterPro" id="IPR003663">
    <property type="entry name" value="Sugar/inositol_transpt"/>
</dbReference>
<dbReference type="InterPro" id="IPR020846">
    <property type="entry name" value="MFS_dom"/>
</dbReference>
<dbReference type="GO" id="GO:0016020">
    <property type="term" value="C:membrane"/>
    <property type="evidence" value="ECO:0007669"/>
    <property type="project" value="UniProtKB-SubCell"/>
</dbReference>
<feature type="transmembrane region" description="Helical" evidence="8">
    <location>
        <begin position="391"/>
        <end position="409"/>
    </location>
</feature>
<evidence type="ECO:0000256" key="6">
    <source>
        <dbReference type="ARBA" id="ARBA00023136"/>
    </source>
</evidence>
<sequence>MPSFQQDMRITTDTINSALISTLMAGAFVGAIVSGPLADTIGRKALMALGTIIFIFGNVLQVGSNDLNTMYGGRGVTGISLGILSMVVPLYQSEIAPKDMRGRLMSIQQFAITLGTAISYWIDYAFVNVPGSVGWRLALGLQLIPALICLIGLLLFIPQSPRHSIDKNKHAEALETLAKIRGDGTKTHKNVLMEFTEMKQNITFEHKLYKDHKYKRIFSSGSENNRKRLWIGMAVQIFQQLTGVNALLVFAPQIFQATGLKGRDAALFANGISGSINLLATIPAMIFIDRWGRRPTMIIGAILCSVCICILAILSGVHGFAYSTADSILQQDMPSANTGKSGNPLYLIFDANGATIGFLIVMYVCVAIYSCTWGTLGWIYPAELYSQGVRAKALGISTASNWLFTYAVLQLTPIMLQKIYWRTYVLFSAMCLVIAIIVHWQFPETSGKSLEEVDLIFSGKFNFYDVHVHHPQTAAAALAQMERVQQRNKNIYRFPFTPERTLSNHHHNRRTLLPNYVTHQPSLTFHY</sequence>
<evidence type="ECO:0000313" key="11">
    <source>
        <dbReference type="Proteomes" id="UP000014254"/>
    </source>
</evidence>
<dbReference type="PANTHER" id="PTHR48022">
    <property type="entry name" value="PLASTIDIC GLUCOSE TRANSPORTER 4"/>
    <property type="match status" value="1"/>
</dbReference>
<comment type="similarity">
    <text evidence="2 7">Belongs to the major facilitator superfamily. Sugar transporter (TC 2.A.1.1) family.</text>
</comment>
<feature type="transmembrane region" description="Helical" evidence="8">
    <location>
        <begin position="300"/>
        <end position="321"/>
    </location>
</feature>
<dbReference type="AlphaFoldDB" id="S2K7C3"/>
<dbReference type="InterPro" id="IPR005828">
    <property type="entry name" value="MFS_sugar_transport-like"/>
</dbReference>
<dbReference type="NCBIfam" id="TIGR00879">
    <property type="entry name" value="SP"/>
    <property type="match status" value="1"/>
</dbReference>
<evidence type="ECO:0000259" key="9">
    <source>
        <dbReference type="PROSITE" id="PS50850"/>
    </source>
</evidence>
<feature type="transmembrane region" description="Helical" evidence="8">
    <location>
        <begin position="229"/>
        <end position="255"/>
    </location>
</feature>
<dbReference type="InterPro" id="IPR036259">
    <property type="entry name" value="MFS_trans_sf"/>
</dbReference>
<dbReference type="InterPro" id="IPR050360">
    <property type="entry name" value="MFS_Sugar_Transporters"/>
</dbReference>
<comment type="subcellular location">
    <subcellularLocation>
        <location evidence="1">Membrane</location>
        <topology evidence="1">Multi-pass membrane protein</topology>
    </subcellularLocation>
</comment>
<dbReference type="GO" id="GO:0005351">
    <property type="term" value="F:carbohydrate:proton symporter activity"/>
    <property type="evidence" value="ECO:0007669"/>
    <property type="project" value="TreeGrafter"/>
</dbReference>
<dbReference type="SUPFAM" id="SSF103473">
    <property type="entry name" value="MFS general substrate transporter"/>
    <property type="match status" value="1"/>
</dbReference>